<keyword evidence="1" id="KW-0472">Membrane</keyword>
<dbReference type="EMBL" id="NDXJ01000005">
    <property type="protein sequence ID" value="OSP89683.1"/>
    <property type="molecule type" value="Genomic_DNA"/>
</dbReference>
<protein>
    <recommendedName>
        <fullName evidence="2">Type VII secretion system protein EssD-like domain-containing protein</fullName>
    </recommendedName>
</protein>
<sequence length="260" mass="29501">MAIHRQAKLRRIVIVGSILGAGLAFYNRAAIVEQVFDTAGSSKAAPEIKNTVDTSIQKQLSELSYTGQQVHTVNNNQPFFTADELKIDNGAVQKLSRRDWLGRPQVANAMLNKSLMPSAKREPLTVRTPGYKVYRFNDNGREKYLYNRSHLIGYQLTGLNNNSRNLITGTVAFNATHSDDNQQSMEDFENQIASYLRADSTHYVRYRVTPIYRNIERVPRGVEIEAQSVKDNAIRLNVYIFNGQPNWQINYYTGSAIHTN</sequence>
<evidence type="ECO:0000259" key="2">
    <source>
        <dbReference type="Pfam" id="PF13930"/>
    </source>
</evidence>
<gene>
    <name evidence="3" type="ORF">B9D04_03945</name>
</gene>
<dbReference type="InterPro" id="IPR044929">
    <property type="entry name" value="DNA/RNA_non-sp_Endonuclease_sf"/>
</dbReference>
<proteinExistence type="predicted"/>
<evidence type="ECO:0000313" key="3">
    <source>
        <dbReference type="EMBL" id="OSP89683.1"/>
    </source>
</evidence>
<name>A0A1X4JLZ9_9LACO</name>
<accession>A0A1X4JLZ9</accession>
<dbReference type="AlphaFoldDB" id="A0A1X4JLZ9"/>
<dbReference type="InterPro" id="IPR044927">
    <property type="entry name" value="Endonuclea_NS_2"/>
</dbReference>
<reference evidence="3 4" key="1">
    <citation type="submission" date="2017-04" db="EMBL/GenBank/DDBJ databases">
        <title>The genome sequence of Weissella cibaria isolated from wild Drosophila.</title>
        <authorList>
            <person name="Ricks N.J."/>
            <person name="Carroll C."/>
            <person name="Walters A."/>
            <person name="Newell P.D."/>
            <person name="Chaston J.M."/>
        </authorList>
    </citation>
    <scope>NUCLEOTIDE SEQUENCE [LARGE SCALE GENOMIC DNA]</scope>
    <source>
        <strain evidence="3 4">DmW_103</strain>
    </source>
</reference>
<keyword evidence="1" id="KW-0812">Transmembrane</keyword>
<dbReference type="RefSeq" id="WP_085638054.1">
    <property type="nucleotide sequence ID" value="NZ_NDXJ01000005.1"/>
</dbReference>
<keyword evidence="1" id="KW-1133">Transmembrane helix</keyword>
<dbReference type="Proteomes" id="UP000193588">
    <property type="component" value="Unassembled WGS sequence"/>
</dbReference>
<evidence type="ECO:0000256" key="1">
    <source>
        <dbReference type="SAM" id="Phobius"/>
    </source>
</evidence>
<dbReference type="Gene3D" id="3.40.570.10">
    <property type="entry name" value="Extracellular Endonuclease, subunit A"/>
    <property type="match status" value="1"/>
</dbReference>
<evidence type="ECO:0000313" key="4">
    <source>
        <dbReference type="Proteomes" id="UP000193588"/>
    </source>
</evidence>
<feature type="domain" description="Type VII secretion system protein EssD-like" evidence="2">
    <location>
        <begin position="94"/>
        <end position="228"/>
    </location>
</feature>
<organism evidence="3 4">
    <name type="scientific">Weissella cibaria</name>
    <dbReference type="NCBI Taxonomy" id="137591"/>
    <lineage>
        <taxon>Bacteria</taxon>
        <taxon>Bacillati</taxon>
        <taxon>Bacillota</taxon>
        <taxon>Bacilli</taxon>
        <taxon>Lactobacillales</taxon>
        <taxon>Lactobacillaceae</taxon>
        <taxon>Weissella</taxon>
    </lineage>
</organism>
<comment type="caution">
    <text evidence="3">The sequence shown here is derived from an EMBL/GenBank/DDBJ whole genome shotgun (WGS) entry which is preliminary data.</text>
</comment>
<dbReference type="Pfam" id="PF13930">
    <property type="entry name" value="Endonuclea_NS_2"/>
    <property type="match status" value="1"/>
</dbReference>
<feature type="transmembrane region" description="Helical" evidence="1">
    <location>
        <begin position="12"/>
        <end position="31"/>
    </location>
</feature>